<proteinExistence type="inferred from homology"/>
<dbReference type="InterPro" id="IPR017972">
    <property type="entry name" value="Cyt_P450_CS"/>
</dbReference>
<dbReference type="PROSITE" id="PS00086">
    <property type="entry name" value="CYTOCHROME_P450"/>
    <property type="match status" value="1"/>
</dbReference>
<evidence type="ECO:0000256" key="4">
    <source>
        <dbReference type="ARBA" id="ARBA00023004"/>
    </source>
</evidence>
<keyword evidence="7" id="KW-1185">Reference proteome</keyword>
<dbReference type="Pfam" id="PF00067">
    <property type="entry name" value="p450"/>
    <property type="match status" value="1"/>
</dbReference>
<dbReference type="Gene3D" id="1.10.630.10">
    <property type="entry name" value="Cytochrome P450"/>
    <property type="match status" value="1"/>
</dbReference>
<comment type="cofactor">
    <cofactor evidence="1">
        <name>heme</name>
        <dbReference type="ChEBI" id="CHEBI:30413"/>
    </cofactor>
</comment>
<dbReference type="InterPro" id="IPR001128">
    <property type="entry name" value="Cyt_P450"/>
</dbReference>
<keyword evidence="5" id="KW-0503">Monooxygenase</keyword>
<dbReference type="Proteomes" id="UP001305779">
    <property type="component" value="Unassembled WGS sequence"/>
</dbReference>
<reference evidence="6 7" key="1">
    <citation type="journal article" date="2023" name="G3 (Bethesda)">
        <title>A chromosome-level genome assembly of Zasmidium syzygii isolated from banana leaves.</title>
        <authorList>
            <person name="van Westerhoven A.C."/>
            <person name="Mehrabi R."/>
            <person name="Talebi R."/>
            <person name="Steentjes M.B.F."/>
            <person name="Corcolon B."/>
            <person name="Chong P.A."/>
            <person name="Kema G.H.J."/>
            <person name="Seidl M.F."/>
        </authorList>
    </citation>
    <scope>NUCLEOTIDE SEQUENCE [LARGE SCALE GENOMIC DNA]</scope>
    <source>
        <strain evidence="6 7">P124</strain>
    </source>
</reference>
<keyword evidence="5" id="KW-0560">Oxidoreductase</keyword>
<dbReference type="PRINTS" id="PR00385">
    <property type="entry name" value="P450"/>
</dbReference>
<keyword evidence="5" id="KW-0349">Heme</keyword>
<dbReference type="InterPro" id="IPR036396">
    <property type="entry name" value="Cyt_P450_sf"/>
</dbReference>
<dbReference type="PRINTS" id="PR00463">
    <property type="entry name" value="EP450I"/>
</dbReference>
<evidence type="ECO:0008006" key="8">
    <source>
        <dbReference type="Google" id="ProtNLM"/>
    </source>
</evidence>
<protein>
    <recommendedName>
        <fullName evidence="8">Cytochrome P450</fullName>
    </recommendedName>
</protein>
<evidence type="ECO:0000313" key="6">
    <source>
        <dbReference type="EMBL" id="KAK4501848.1"/>
    </source>
</evidence>
<evidence type="ECO:0000256" key="1">
    <source>
        <dbReference type="ARBA" id="ARBA00001971"/>
    </source>
</evidence>
<evidence type="ECO:0000313" key="7">
    <source>
        <dbReference type="Proteomes" id="UP001305779"/>
    </source>
</evidence>
<evidence type="ECO:0000256" key="5">
    <source>
        <dbReference type="RuleBase" id="RU000461"/>
    </source>
</evidence>
<accession>A0ABR0EM19</accession>
<sequence>MPSLLTITFTLLLIYLTTHLYRLFHNYTLALKSGFPHFLVPFEQDHLIWIATSVPLRPWLKRNLPTPIYNRLVLTIYGFEFTEKLRIFNEYCGGGKSYVMVTTGKYEFSTRDPELATEILRRTRDFQQQDSIGVVLDRFGKNLLSSDGEDWARQRRVVASTLNERISKTIFEESVKQTEGLLGDVGGGEVTGELFDGMKKITINVLTGAGMGESVAWKDDGKGKGGYRMSYIECVKVVIECVAGPIILPKWFLEWYPKFLPGSDLLRRLDIAVEEFPKHTWELLEKEKQRMQHGTGESRSNIISQLLKASEDFEGEKKNGKALSDDEMLGNLFIFTGAGFDTTANTLSFALVLLARHPEWQDWLFTEIDALLPPPGTELSYTALFPKVTRILALMFETLRLYTPLIHLAKQTRAEQTITTSNGKTYWFPKNATVYVNTVAIHMDSNVYRNINLKPGEKPSENDELLFRPTRWLDDDGVTLWSAPKGSFIPWSAGPRVCPGQKMAQVEFVSIFLRLFGEFRLEAVASEGETRAQVGERLDARMAESFSILTLQMKDLYNVEEEKGVGVRLVRRK</sequence>
<dbReference type="PANTHER" id="PTHR24305">
    <property type="entry name" value="CYTOCHROME P450"/>
    <property type="match status" value="1"/>
</dbReference>
<dbReference type="InterPro" id="IPR050121">
    <property type="entry name" value="Cytochrome_P450_monoxygenase"/>
</dbReference>
<comment type="similarity">
    <text evidence="2 5">Belongs to the cytochrome P450 family.</text>
</comment>
<dbReference type="EMBL" id="JAXOVC010000005">
    <property type="protein sequence ID" value="KAK4501848.1"/>
    <property type="molecule type" value="Genomic_DNA"/>
</dbReference>
<comment type="caution">
    <text evidence="6">The sequence shown here is derived from an EMBL/GenBank/DDBJ whole genome shotgun (WGS) entry which is preliminary data.</text>
</comment>
<dbReference type="InterPro" id="IPR002401">
    <property type="entry name" value="Cyt_P450_E_grp-I"/>
</dbReference>
<dbReference type="SUPFAM" id="SSF48264">
    <property type="entry name" value="Cytochrome P450"/>
    <property type="match status" value="1"/>
</dbReference>
<evidence type="ECO:0000256" key="3">
    <source>
        <dbReference type="ARBA" id="ARBA00022723"/>
    </source>
</evidence>
<dbReference type="PANTHER" id="PTHR24305:SF166">
    <property type="entry name" value="CYTOCHROME P450 12A4, MITOCHONDRIAL-RELATED"/>
    <property type="match status" value="1"/>
</dbReference>
<evidence type="ECO:0000256" key="2">
    <source>
        <dbReference type="ARBA" id="ARBA00010617"/>
    </source>
</evidence>
<organism evidence="6 7">
    <name type="scientific">Zasmidium cellare</name>
    <name type="common">Wine cellar mold</name>
    <name type="synonym">Racodium cellare</name>
    <dbReference type="NCBI Taxonomy" id="395010"/>
    <lineage>
        <taxon>Eukaryota</taxon>
        <taxon>Fungi</taxon>
        <taxon>Dikarya</taxon>
        <taxon>Ascomycota</taxon>
        <taxon>Pezizomycotina</taxon>
        <taxon>Dothideomycetes</taxon>
        <taxon>Dothideomycetidae</taxon>
        <taxon>Mycosphaerellales</taxon>
        <taxon>Mycosphaerellaceae</taxon>
        <taxon>Zasmidium</taxon>
    </lineage>
</organism>
<gene>
    <name evidence="6" type="ORF">PRZ48_007657</name>
</gene>
<dbReference type="CDD" id="cd11070">
    <property type="entry name" value="CYP56-like"/>
    <property type="match status" value="1"/>
</dbReference>
<name>A0ABR0EM19_ZASCE</name>
<keyword evidence="4 5" id="KW-0408">Iron</keyword>
<keyword evidence="3 5" id="KW-0479">Metal-binding</keyword>